<protein>
    <submittedName>
        <fullName evidence="7">Ubiquitin thiolesterase</fullName>
    </submittedName>
</protein>
<evidence type="ECO:0000259" key="5">
    <source>
        <dbReference type="PROSITE" id="PS50235"/>
    </source>
</evidence>
<evidence type="ECO:0000313" key="7">
    <source>
        <dbReference type="EMBL" id="KGG52836.1"/>
    </source>
</evidence>
<organism evidence="7 8">
    <name type="scientific">Mitosporidium daphniae</name>
    <dbReference type="NCBI Taxonomy" id="1485682"/>
    <lineage>
        <taxon>Eukaryota</taxon>
        <taxon>Fungi</taxon>
        <taxon>Fungi incertae sedis</taxon>
        <taxon>Microsporidia</taxon>
        <taxon>Mitosporidium</taxon>
    </lineage>
</organism>
<accession>A0A098VYL6</accession>
<name>A0A098VYL6_9MICR</name>
<reference evidence="7 8" key="1">
    <citation type="submission" date="2014-04" db="EMBL/GenBank/DDBJ databases">
        <title>A new species of microsporidia sheds light on the evolution of extreme parasitism.</title>
        <authorList>
            <person name="Haag K.L."/>
            <person name="James T.Y."/>
            <person name="Larsson R."/>
            <person name="Schaer T.M."/>
            <person name="Refardt D."/>
            <person name="Pombert J.-F."/>
            <person name="Ebert D."/>
        </authorList>
    </citation>
    <scope>NUCLEOTIDE SEQUENCE [LARGE SCALE GENOMIC DNA]</scope>
    <source>
        <strain evidence="7 8">UGP3</strain>
        <tissue evidence="7">Spores</tissue>
    </source>
</reference>
<dbReference type="InterPro" id="IPR038765">
    <property type="entry name" value="Papain-like_cys_pep_sf"/>
</dbReference>
<dbReference type="Gene3D" id="3.30.40.10">
    <property type="entry name" value="Zinc/RING finger domain, C3HC4 (zinc finger)"/>
    <property type="match status" value="1"/>
</dbReference>
<dbReference type="Gene3D" id="3.90.70.10">
    <property type="entry name" value="Cysteine proteinases"/>
    <property type="match status" value="1"/>
</dbReference>
<dbReference type="EMBL" id="JMKJ01000033">
    <property type="protein sequence ID" value="KGG52836.1"/>
    <property type="molecule type" value="Genomic_DNA"/>
</dbReference>
<dbReference type="InterPro" id="IPR013083">
    <property type="entry name" value="Znf_RING/FYVE/PHD"/>
</dbReference>
<dbReference type="GO" id="GO:0008270">
    <property type="term" value="F:zinc ion binding"/>
    <property type="evidence" value="ECO:0007669"/>
    <property type="project" value="UniProtKB-KW"/>
</dbReference>
<evidence type="ECO:0000256" key="1">
    <source>
        <dbReference type="ARBA" id="ARBA00022723"/>
    </source>
</evidence>
<comment type="caution">
    <text evidence="7">The sequence shown here is derived from an EMBL/GenBank/DDBJ whole genome shotgun (WGS) entry which is preliminary data.</text>
</comment>
<dbReference type="RefSeq" id="XP_013239308.1">
    <property type="nucleotide sequence ID" value="XM_013383854.1"/>
</dbReference>
<keyword evidence="2 4" id="KW-0863">Zinc-finger</keyword>
<dbReference type="SUPFAM" id="SSF57850">
    <property type="entry name" value="RING/U-box"/>
    <property type="match status" value="1"/>
</dbReference>
<dbReference type="InterPro" id="IPR028889">
    <property type="entry name" value="USP"/>
</dbReference>
<dbReference type="AlphaFoldDB" id="A0A098VYL6"/>
<dbReference type="PROSITE" id="PS50235">
    <property type="entry name" value="USP_3"/>
    <property type="match status" value="1"/>
</dbReference>
<dbReference type="InterPro" id="IPR050185">
    <property type="entry name" value="Ub_carboxyl-term_hydrolase"/>
</dbReference>
<dbReference type="OrthoDB" id="10263353at2759"/>
<dbReference type="InterPro" id="IPR001394">
    <property type="entry name" value="Peptidase_C19_UCH"/>
</dbReference>
<dbReference type="SMART" id="SM00290">
    <property type="entry name" value="ZnF_UBP"/>
    <property type="match status" value="1"/>
</dbReference>
<sequence length="476" mass="53609">MEEPSVNMSWEGGPSSALASGALDSSALASGALDSGDLDSGTLASTSCPYLASVDRARLDFDFERICSVTLSNFNIYGCLVCGKYFQGRNRSSPAYFHSLNDDHHVFINLQDRRVYSLPENYEVLDSSLDDIKSLICPMFSAKDVQMLDTVSRQKLDLHFEKMIIPGFIGLNNIKANDYVNVVVQAISHIPTIRDYFLLGSNRFNPKFTHLVSTFGNLTAKIWNFHPFKNHVSPHELLQTISLESAKKYSLSKKEDPSKFLVWFLNILRVQIYTATKGTIWRITFHKTEDLIANAFQGKIRIISRKPSDPVMIKKFGIPLKIVENLITFSVTENTFFTLQLDIPPSPLFLDEKKSGIIPQVSIIDLLSKFNGTTAQDLGNIVKEYKIISLPAFLILHVNRFKKNQFKLEKSRTIVNFPLEGLSVSSENGVKNYRIIANIVFEGQEDPTIGQYRIYLLNKVGKVVCVYLGLVNKQVV</sequence>
<dbReference type="GO" id="GO:0004843">
    <property type="term" value="F:cysteine-type deubiquitinase activity"/>
    <property type="evidence" value="ECO:0007669"/>
    <property type="project" value="InterPro"/>
</dbReference>
<evidence type="ECO:0000256" key="2">
    <source>
        <dbReference type="ARBA" id="ARBA00022771"/>
    </source>
</evidence>
<gene>
    <name evidence="7" type="ORF">DI09_12p40</name>
</gene>
<evidence type="ECO:0000256" key="4">
    <source>
        <dbReference type="PROSITE-ProRule" id="PRU00502"/>
    </source>
</evidence>
<keyword evidence="3" id="KW-0862">Zinc</keyword>
<dbReference type="VEuPathDB" id="MicrosporidiaDB:DI09_12p40"/>
<dbReference type="PROSITE" id="PS50271">
    <property type="entry name" value="ZF_UBP"/>
    <property type="match status" value="1"/>
</dbReference>
<dbReference type="GO" id="GO:0016579">
    <property type="term" value="P:protein deubiquitination"/>
    <property type="evidence" value="ECO:0007669"/>
    <property type="project" value="InterPro"/>
</dbReference>
<dbReference type="HOGENOM" id="CLU_016848_4_0_1"/>
<dbReference type="InterPro" id="IPR001607">
    <property type="entry name" value="Znf_UBP"/>
</dbReference>
<dbReference type="SUPFAM" id="SSF54001">
    <property type="entry name" value="Cysteine proteinases"/>
    <property type="match status" value="1"/>
</dbReference>
<keyword evidence="1" id="KW-0479">Metal-binding</keyword>
<proteinExistence type="predicted"/>
<keyword evidence="8" id="KW-1185">Reference proteome</keyword>
<dbReference type="Pfam" id="PF00443">
    <property type="entry name" value="UCH"/>
    <property type="match status" value="1"/>
</dbReference>
<dbReference type="PANTHER" id="PTHR21646">
    <property type="entry name" value="UBIQUITIN CARBOXYL-TERMINAL HYDROLASE"/>
    <property type="match status" value="1"/>
</dbReference>
<feature type="domain" description="UBP-type" evidence="6">
    <location>
        <begin position="46"/>
        <end position="143"/>
    </location>
</feature>
<evidence type="ECO:0000313" key="8">
    <source>
        <dbReference type="Proteomes" id="UP000029725"/>
    </source>
</evidence>
<dbReference type="Pfam" id="PF02148">
    <property type="entry name" value="zf-UBP"/>
    <property type="match status" value="1"/>
</dbReference>
<dbReference type="Proteomes" id="UP000029725">
    <property type="component" value="Unassembled WGS sequence"/>
</dbReference>
<evidence type="ECO:0000256" key="3">
    <source>
        <dbReference type="ARBA" id="ARBA00022833"/>
    </source>
</evidence>
<dbReference type="PANTHER" id="PTHR21646:SF16">
    <property type="entry name" value="U4_U6.U5 TRI-SNRNP-ASSOCIATED PROTEIN 2"/>
    <property type="match status" value="1"/>
</dbReference>
<feature type="domain" description="USP" evidence="5">
    <location>
        <begin position="169"/>
        <end position="476"/>
    </location>
</feature>
<evidence type="ECO:0000259" key="6">
    <source>
        <dbReference type="PROSITE" id="PS50271"/>
    </source>
</evidence>
<dbReference type="GeneID" id="25258270"/>